<proteinExistence type="predicted"/>
<keyword evidence="1" id="KW-0732">Signal</keyword>
<feature type="chain" id="PRO_5040868668" description="Peptidase inhibitor family I36" evidence="1">
    <location>
        <begin position="29"/>
        <end position="146"/>
    </location>
</feature>
<sequence>MKVKKLVRTTAMTGVTLMAMGTSPLAHAESPSSTGKAVAYAAGCPGDGRIARNHTCTSLSSGALFHQKYTNDKASTSYKKTGGSGISARLGFNRAGVTKWSGWFSQGGGTTKSYSWSGVTYCASTVGLLEVKGQQTYQTPLASCTS</sequence>
<evidence type="ECO:0000313" key="2">
    <source>
        <dbReference type="EMBL" id="SHL83438.1"/>
    </source>
</evidence>
<evidence type="ECO:0000313" key="3">
    <source>
        <dbReference type="Proteomes" id="UP000184388"/>
    </source>
</evidence>
<evidence type="ECO:0008006" key="4">
    <source>
        <dbReference type="Google" id="ProtNLM"/>
    </source>
</evidence>
<reference evidence="3" key="1">
    <citation type="submission" date="2016-11" db="EMBL/GenBank/DDBJ databases">
        <authorList>
            <person name="Jaros S."/>
            <person name="Januszkiewicz K."/>
            <person name="Wedrychowicz H."/>
        </authorList>
    </citation>
    <scope>NUCLEOTIDE SEQUENCE [LARGE SCALE GENOMIC DNA]</scope>
    <source>
        <strain evidence="3">CGMCC 4.3555</strain>
    </source>
</reference>
<evidence type="ECO:0000256" key="1">
    <source>
        <dbReference type="SAM" id="SignalP"/>
    </source>
</evidence>
<comment type="caution">
    <text evidence="2">The sequence shown here is derived from an EMBL/GenBank/DDBJ whole genome shotgun (WGS) entry which is preliminary data.</text>
</comment>
<dbReference type="AlphaFoldDB" id="A0A9X8QSS6"/>
<dbReference type="RefSeq" id="WP_073444905.1">
    <property type="nucleotide sequence ID" value="NZ_FRBK01000006.1"/>
</dbReference>
<feature type="signal peptide" evidence="1">
    <location>
        <begin position="1"/>
        <end position="28"/>
    </location>
</feature>
<dbReference type="EMBL" id="FRBK01000006">
    <property type="protein sequence ID" value="SHL83438.1"/>
    <property type="molecule type" value="Genomic_DNA"/>
</dbReference>
<protein>
    <recommendedName>
        <fullName evidence="4">Peptidase inhibitor family I36</fullName>
    </recommendedName>
</protein>
<name>A0A9X8QSS6_9ACTN</name>
<dbReference type="Proteomes" id="UP000184388">
    <property type="component" value="Unassembled WGS sequence"/>
</dbReference>
<organism evidence="2 3">
    <name type="scientific">Streptomyces yunnanensis</name>
    <dbReference type="NCBI Taxonomy" id="156453"/>
    <lineage>
        <taxon>Bacteria</taxon>
        <taxon>Bacillati</taxon>
        <taxon>Actinomycetota</taxon>
        <taxon>Actinomycetes</taxon>
        <taxon>Kitasatosporales</taxon>
        <taxon>Streptomycetaceae</taxon>
        <taxon>Streptomyces</taxon>
    </lineage>
</organism>
<gene>
    <name evidence="2" type="ORF">SAMN05216268_106358</name>
</gene>
<accession>A0A9X8QSS6</accession>